<protein>
    <submittedName>
        <fullName evidence="2">Uncharacterized protein</fullName>
    </submittedName>
</protein>
<proteinExistence type="predicted"/>
<dbReference type="RefSeq" id="WP_067146582.1">
    <property type="nucleotide sequence ID" value="NZ_CP014265.1"/>
</dbReference>
<keyword evidence="4" id="KW-1185">Reference proteome</keyword>
<evidence type="ECO:0000313" key="2">
    <source>
        <dbReference type="EMBL" id="AMK15379.1"/>
    </source>
</evidence>
<evidence type="ECO:0000256" key="1">
    <source>
        <dbReference type="SAM" id="Phobius"/>
    </source>
</evidence>
<sequence>MSIIKKLLIIFLVIICISIALGVYINTDNPSTNSTVSNDGTNDIVINDSISHIINNSDENGTIWVEYNGTLKEVKVGESSGNVSASN</sequence>
<dbReference type="GeneID" id="28489119"/>
<feature type="transmembrane region" description="Helical" evidence="1">
    <location>
        <begin position="7"/>
        <end position="25"/>
    </location>
</feature>
<dbReference type="KEGG" id="mol:YLM1_0822"/>
<accession>A0A126R095</accession>
<dbReference type="EMBL" id="CP014265">
    <property type="protein sequence ID" value="AMK15379.1"/>
    <property type="molecule type" value="Genomic_DNA"/>
</dbReference>
<dbReference type="Proteomes" id="UP000183442">
    <property type="component" value="Unassembled WGS sequence"/>
</dbReference>
<keyword evidence="1" id="KW-0472">Membrane</keyword>
<gene>
    <name evidence="3" type="ORF">SAMN02910297_01038</name>
    <name evidence="2" type="ORF">YLM1_0822</name>
</gene>
<keyword evidence="1" id="KW-0812">Transmembrane</keyword>
<dbReference type="Proteomes" id="UP000066376">
    <property type="component" value="Chromosome"/>
</dbReference>
<dbReference type="PATRIC" id="fig|294671.3.peg.859"/>
<evidence type="ECO:0000313" key="3">
    <source>
        <dbReference type="EMBL" id="SFL49114.1"/>
    </source>
</evidence>
<organism evidence="2 4">
    <name type="scientific">Methanobrevibacter olleyae</name>
    <dbReference type="NCBI Taxonomy" id="294671"/>
    <lineage>
        <taxon>Archaea</taxon>
        <taxon>Methanobacteriati</taxon>
        <taxon>Methanobacteriota</taxon>
        <taxon>Methanomada group</taxon>
        <taxon>Methanobacteria</taxon>
        <taxon>Methanobacteriales</taxon>
        <taxon>Methanobacteriaceae</taxon>
        <taxon>Methanobrevibacter</taxon>
    </lineage>
</organism>
<evidence type="ECO:0000313" key="5">
    <source>
        <dbReference type="Proteomes" id="UP000183442"/>
    </source>
</evidence>
<keyword evidence="1" id="KW-1133">Transmembrane helix</keyword>
<dbReference type="AlphaFoldDB" id="A0A126R095"/>
<reference evidence="3" key="4">
    <citation type="submission" date="2016-10" db="EMBL/GenBank/DDBJ databases">
        <authorList>
            <person name="de Groot N.N."/>
        </authorList>
    </citation>
    <scope>NUCLEOTIDE SEQUENCE [LARGE SCALE GENOMIC DNA]</scope>
    <source>
        <strain evidence="3">DSM 16632</strain>
    </source>
</reference>
<dbReference type="EMBL" id="FOTL01000014">
    <property type="protein sequence ID" value="SFL49114.1"/>
    <property type="molecule type" value="Genomic_DNA"/>
</dbReference>
<reference evidence="4" key="2">
    <citation type="submission" date="2016-02" db="EMBL/GenBank/DDBJ databases">
        <title>The draft genome sequence of the rumen methanogen Methanobrevibacter olleyae YLM1.</title>
        <authorList>
            <consortium name="New Zealand Agricultural Greenhouse Gas Research Centre/Pastoral Greenhouse Gas Research Consortium"/>
            <person name="Kelly W.J."/>
            <person name="Li D."/>
            <person name="Lambie S.C."/>
            <person name="Attwood G.T."/>
            <person name="Altermann E."/>
            <person name="Leahy S.C."/>
        </authorList>
    </citation>
    <scope>NUCLEOTIDE SEQUENCE [LARGE SCALE GENOMIC DNA]</scope>
    <source>
        <strain evidence="4">YLM1</strain>
    </source>
</reference>
<reference evidence="5" key="3">
    <citation type="submission" date="2016-10" db="EMBL/GenBank/DDBJ databases">
        <authorList>
            <person name="Varghese N."/>
        </authorList>
    </citation>
    <scope>NUCLEOTIDE SEQUENCE [LARGE SCALE GENOMIC DNA]</scope>
    <source>
        <strain evidence="5">DSM 16632</strain>
    </source>
</reference>
<reference evidence="2 4" key="1">
    <citation type="journal article" date="2016" name="Genome Announc.">
        <title>Draft Genome Sequence of the Rumen Methanogen Methanobrevibacter olleyae YLM1.</title>
        <authorList>
            <person name="Kelly W.J."/>
            <person name="Li D."/>
            <person name="Lambie S.C."/>
            <person name="Cox F."/>
            <person name="Attwood G.T."/>
            <person name="Altermann E."/>
            <person name="Leahy S.C."/>
        </authorList>
    </citation>
    <scope>NUCLEOTIDE SEQUENCE [LARGE SCALE GENOMIC DNA]</scope>
    <source>
        <strain evidence="2 4">YLM1</strain>
    </source>
</reference>
<evidence type="ECO:0000313" key="4">
    <source>
        <dbReference type="Proteomes" id="UP000066376"/>
    </source>
</evidence>
<name>A0A126R095_METOL</name>